<accession>A0ABT6SZT6</accession>
<feature type="region of interest" description="Disordered" evidence="1">
    <location>
        <begin position="1"/>
        <end position="33"/>
    </location>
</feature>
<name>A0ABT6SZT6_9ACTN</name>
<proteinExistence type="predicted"/>
<gene>
    <name evidence="2" type="ORF">QIT00_17550</name>
</gene>
<evidence type="ECO:0000256" key="1">
    <source>
        <dbReference type="SAM" id="MobiDB-lite"/>
    </source>
</evidence>
<evidence type="ECO:0000313" key="3">
    <source>
        <dbReference type="Proteomes" id="UP001237105"/>
    </source>
</evidence>
<comment type="caution">
    <text evidence="2">The sequence shown here is derived from an EMBL/GenBank/DDBJ whole genome shotgun (WGS) entry which is preliminary data.</text>
</comment>
<sequence length="441" mass="49069">MATLEERPDPTERPDKDPHKHPDAVRREDITVSELDDVRPQTWERAGDEWDDLAVAARKARTHVENVLDKLPLVWQSEASMQARVQLLSLYQELTIAKHESKAAADTLSAARHGFKLASTWLDEAKDLAKEKRLTLHDDGSVSVPDRDYPPNDPDSAGAARLDQENAESLRTRAAAALGYAGDVNEHVGYELERVKKAVEFSVLDERTREALKQDTAGAKDLNRVFSGRGGVLLPPPLRDEGAGDYDTREATDEDRAIKNKMGFFAMGSPGVLGGPISAKHMLHYLSNTGEPLDIDVDSMMDDLPDMNRNVEAQLKENTPAWEAQALAEYERTGKPVKMVQQTGWQGWTATQDPDWYHAVGSFHYNTVAQVEVVPGPDGEPKTTIKYQTHVYDRYNWDAEKTTPVPAMGNVSDAEMARLHQSGQAKEYDMGGQSEVRTWNG</sequence>
<reference evidence="2 3" key="1">
    <citation type="submission" date="2023-05" db="EMBL/GenBank/DDBJ databases">
        <title>Draft genome sequence of Streptomyces sp. B-S-A12 isolated from a cave soil in Thailand.</title>
        <authorList>
            <person name="Chamroensaksri N."/>
            <person name="Muangham S."/>
        </authorList>
    </citation>
    <scope>NUCLEOTIDE SEQUENCE [LARGE SCALE GENOMIC DNA]</scope>
    <source>
        <strain evidence="2 3">B-S-A12</strain>
    </source>
</reference>
<feature type="region of interest" description="Disordered" evidence="1">
    <location>
        <begin position="137"/>
        <end position="166"/>
    </location>
</feature>
<dbReference type="EMBL" id="JASCIS010000016">
    <property type="protein sequence ID" value="MDI3420339.1"/>
    <property type="molecule type" value="Genomic_DNA"/>
</dbReference>
<feature type="compositionally biased region" description="Basic and acidic residues" evidence="1">
    <location>
        <begin position="137"/>
        <end position="150"/>
    </location>
</feature>
<evidence type="ECO:0000313" key="2">
    <source>
        <dbReference type="EMBL" id="MDI3420339.1"/>
    </source>
</evidence>
<organism evidence="2 3">
    <name type="scientific">Streptomyces luteolus</name>
    <dbReference type="NCBI Taxonomy" id="3043615"/>
    <lineage>
        <taxon>Bacteria</taxon>
        <taxon>Bacillati</taxon>
        <taxon>Actinomycetota</taxon>
        <taxon>Actinomycetes</taxon>
        <taxon>Kitasatosporales</taxon>
        <taxon>Streptomycetaceae</taxon>
        <taxon>Streptomyces</taxon>
    </lineage>
</organism>
<feature type="compositionally biased region" description="Basic and acidic residues" evidence="1">
    <location>
        <begin position="1"/>
        <end position="30"/>
    </location>
</feature>
<dbReference type="Proteomes" id="UP001237105">
    <property type="component" value="Unassembled WGS sequence"/>
</dbReference>
<protein>
    <submittedName>
        <fullName evidence="2">Uncharacterized protein</fullName>
    </submittedName>
</protein>
<keyword evidence="3" id="KW-1185">Reference proteome</keyword>
<dbReference type="RefSeq" id="WP_282536222.1">
    <property type="nucleotide sequence ID" value="NZ_JASCIS010000016.1"/>
</dbReference>